<dbReference type="PANTHER" id="PTHR12335:SF6">
    <property type="entry name" value="PROTEIN TIPE"/>
    <property type="match status" value="1"/>
</dbReference>
<feature type="transmembrane region" description="Helical" evidence="2">
    <location>
        <begin position="21"/>
        <end position="42"/>
    </location>
</feature>
<sequence length="277" mass="31457">MGSDNKKGCNWRASIRFYITTFFVLLACCSSFAFLFLVPFVINPAFATLFAEFKIDPVTCVTTSYEELKGTSNCSWSSCMEGCTKDLFKCQHIIVNYKNDTEDFFTDKDFIAEDEIETIEWDVVDAKLYPNVKGCGYPPDLNCDDFSQQYGTPGSKYPCYYSKIDPDMVLTHLDLAKTTKELLYAIIIPWACFLVSILYILITYCGMSRPDYNADEPTEISSAKASKDASNYSLRSISKTVNHGISKLMRDSHDDKGHKEHTHTGNCIHHRKKDKIV</sequence>
<dbReference type="InterPro" id="IPR031578">
    <property type="entry name" value="TipE"/>
</dbReference>
<proteinExistence type="predicted"/>
<evidence type="ECO:0000256" key="1">
    <source>
        <dbReference type="SAM" id="MobiDB-lite"/>
    </source>
</evidence>
<name>A0AAV2RSZ1_MEGNR</name>
<dbReference type="GO" id="GO:0002028">
    <property type="term" value="P:regulation of sodium ion transport"/>
    <property type="evidence" value="ECO:0007669"/>
    <property type="project" value="TreeGrafter"/>
</dbReference>
<dbReference type="AlphaFoldDB" id="A0AAV2RSZ1"/>
<dbReference type="PANTHER" id="PTHR12335">
    <property type="entry name" value="TIPE PROTEIN TEMPERATURE-INDUCED PARALYTIC E"/>
    <property type="match status" value="1"/>
</dbReference>
<comment type="caution">
    <text evidence="3">The sequence shown here is derived from an EMBL/GenBank/DDBJ whole genome shotgun (WGS) entry which is preliminary data.</text>
</comment>
<keyword evidence="4" id="KW-1185">Reference proteome</keyword>
<keyword evidence="2" id="KW-1133">Transmembrane helix</keyword>
<dbReference type="EMBL" id="CAXKWB010033018">
    <property type="protein sequence ID" value="CAL4142199.1"/>
    <property type="molecule type" value="Genomic_DNA"/>
</dbReference>
<dbReference type="Pfam" id="PF16972">
    <property type="entry name" value="TipE"/>
    <property type="match status" value="2"/>
</dbReference>
<evidence type="ECO:0000313" key="4">
    <source>
        <dbReference type="Proteomes" id="UP001497623"/>
    </source>
</evidence>
<dbReference type="GO" id="GO:0017080">
    <property type="term" value="F:sodium channel regulator activity"/>
    <property type="evidence" value="ECO:0007669"/>
    <property type="project" value="TreeGrafter"/>
</dbReference>
<organism evidence="3 4">
    <name type="scientific">Meganyctiphanes norvegica</name>
    <name type="common">Northern krill</name>
    <name type="synonym">Thysanopoda norvegica</name>
    <dbReference type="NCBI Taxonomy" id="48144"/>
    <lineage>
        <taxon>Eukaryota</taxon>
        <taxon>Metazoa</taxon>
        <taxon>Ecdysozoa</taxon>
        <taxon>Arthropoda</taxon>
        <taxon>Crustacea</taxon>
        <taxon>Multicrustacea</taxon>
        <taxon>Malacostraca</taxon>
        <taxon>Eumalacostraca</taxon>
        <taxon>Eucarida</taxon>
        <taxon>Euphausiacea</taxon>
        <taxon>Euphausiidae</taxon>
        <taxon>Meganyctiphanes</taxon>
    </lineage>
</organism>
<reference evidence="3 4" key="1">
    <citation type="submission" date="2024-05" db="EMBL/GenBank/DDBJ databases">
        <authorList>
            <person name="Wallberg A."/>
        </authorList>
    </citation>
    <scope>NUCLEOTIDE SEQUENCE [LARGE SCALE GENOMIC DNA]</scope>
</reference>
<keyword evidence="2" id="KW-0812">Transmembrane</keyword>
<keyword evidence="2" id="KW-0472">Membrane</keyword>
<accession>A0AAV2RSZ1</accession>
<dbReference type="PROSITE" id="PS51257">
    <property type="entry name" value="PROKAR_LIPOPROTEIN"/>
    <property type="match status" value="1"/>
</dbReference>
<feature type="transmembrane region" description="Helical" evidence="2">
    <location>
        <begin position="182"/>
        <end position="202"/>
    </location>
</feature>
<evidence type="ECO:0000256" key="2">
    <source>
        <dbReference type="SAM" id="Phobius"/>
    </source>
</evidence>
<evidence type="ECO:0000313" key="3">
    <source>
        <dbReference type="EMBL" id="CAL4142199.1"/>
    </source>
</evidence>
<dbReference type="Proteomes" id="UP001497623">
    <property type="component" value="Unassembled WGS sequence"/>
</dbReference>
<evidence type="ECO:0008006" key="5">
    <source>
        <dbReference type="Google" id="ProtNLM"/>
    </source>
</evidence>
<gene>
    <name evidence="3" type="ORF">MNOR_LOCUS29045</name>
</gene>
<protein>
    <recommendedName>
        <fullName evidence="5">Protein tipE</fullName>
    </recommendedName>
</protein>
<feature type="region of interest" description="Disordered" evidence="1">
    <location>
        <begin position="251"/>
        <end position="277"/>
    </location>
</feature>
<dbReference type="GO" id="GO:0005886">
    <property type="term" value="C:plasma membrane"/>
    <property type="evidence" value="ECO:0007669"/>
    <property type="project" value="TreeGrafter"/>
</dbReference>
<feature type="compositionally biased region" description="Basic residues" evidence="1">
    <location>
        <begin position="268"/>
        <end position="277"/>
    </location>
</feature>